<comment type="caution">
    <text evidence="15">The sequence shown here is derived from an EMBL/GenBank/DDBJ whole genome shotgun (WGS) entry which is preliminary data.</text>
</comment>
<dbReference type="InterPro" id="IPR057326">
    <property type="entry name" value="KR_dom"/>
</dbReference>
<dbReference type="Pfam" id="PF00698">
    <property type="entry name" value="Acyl_transf_1"/>
    <property type="match status" value="1"/>
</dbReference>
<dbReference type="InterPro" id="IPR036736">
    <property type="entry name" value="ACP-like_sf"/>
</dbReference>
<dbReference type="InterPro" id="IPR016035">
    <property type="entry name" value="Acyl_Trfase/lysoPLipase"/>
</dbReference>
<dbReference type="InterPro" id="IPR006162">
    <property type="entry name" value="Ppantetheine_attach_site"/>
</dbReference>
<dbReference type="Pfam" id="PF14765">
    <property type="entry name" value="PS-DH"/>
    <property type="match status" value="1"/>
</dbReference>
<evidence type="ECO:0000256" key="5">
    <source>
        <dbReference type="ARBA" id="ARBA00022679"/>
    </source>
</evidence>
<evidence type="ECO:0000256" key="6">
    <source>
        <dbReference type="ARBA" id="ARBA00022737"/>
    </source>
</evidence>
<proteinExistence type="predicted"/>
<evidence type="ECO:0000256" key="7">
    <source>
        <dbReference type="ARBA" id="ARBA00023194"/>
    </source>
</evidence>
<dbReference type="InterPro" id="IPR001227">
    <property type="entry name" value="Ac_transferase_dom_sf"/>
</dbReference>
<keyword evidence="5" id="KW-0808">Transferase</keyword>
<feature type="active site" description="Proton acceptor; for dehydratase activity" evidence="10">
    <location>
        <position position="1670"/>
    </location>
</feature>
<dbReference type="Pfam" id="PF00550">
    <property type="entry name" value="PP-binding"/>
    <property type="match status" value="2"/>
</dbReference>
<dbReference type="InterPro" id="IPR013968">
    <property type="entry name" value="PKS_KR"/>
</dbReference>
<dbReference type="PROSITE" id="PS00012">
    <property type="entry name" value="PHOSPHOPANTETHEINE"/>
    <property type="match status" value="1"/>
</dbReference>
<keyword evidence="7" id="KW-0045">Antibiotic biosynthesis</keyword>
<feature type="domain" description="Ketosynthase family 3 (KS3)" evidence="13">
    <location>
        <begin position="691"/>
        <end position="1116"/>
    </location>
</feature>
<evidence type="ECO:0000259" key="12">
    <source>
        <dbReference type="PROSITE" id="PS50075"/>
    </source>
</evidence>
<feature type="compositionally biased region" description="Polar residues" evidence="11">
    <location>
        <begin position="555"/>
        <end position="594"/>
    </location>
</feature>
<evidence type="ECO:0000256" key="3">
    <source>
        <dbReference type="ARBA" id="ARBA00022450"/>
    </source>
</evidence>
<dbReference type="Pfam" id="PF00975">
    <property type="entry name" value="Thioesterase"/>
    <property type="match status" value="1"/>
</dbReference>
<dbReference type="SMART" id="SM00826">
    <property type="entry name" value="PKS_DH"/>
    <property type="match status" value="1"/>
</dbReference>
<dbReference type="InterPro" id="IPR001031">
    <property type="entry name" value="Thioesterase"/>
</dbReference>
<dbReference type="Proteomes" id="UP001596200">
    <property type="component" value="Unassembled WGS sequence"/>
</dbReference>
<feature type="compositionally biased region" description="Pro residues" evidence="11">
    <location>
        <begin position="1772"/>
        <end position="1781"/>
    </location>
</feature>
<dbReference type="PANTHER" id="PTHR43775:SF51">
    <property type="entry name" value="INACTIVE PHENOLPHTHIOCEROL SYNTHESIS POLYKETIDE SYNTHASE TYPE I PKS1-RELATED"/>
    <property type="match status" value="1"/>
</dbReference>
<dbReference type="SUPFAM" id="SSF51735">
    <property type="entry name" value="NAD(P)-binding Rossmann-fold domains"/>
    <property type="match status" value="2"/>
</dbReference>
<dbReference type="Gene3D" id="3.40.50.12780">
    <property type="entry name" value="N-terminal domain of ligase-like"/>
    <property type="match status" value="1"/>
</dbReference>
<evidence type="ECO:0000256" key="8">
    <source>
        <dbReference type="ARBA" id="ARBA00023268"/>
    </source>
</evidence>
<dbReference type="InterPro" id="IPR020841">
    <property type="entry name" value="PKS_Beta-ketoAc_synthase_dom"/>
</dbReference>
<dbReference type="PROSITE" id="PS52019">
    <property type="entry name" value="PKS_MFAS_DH"/>
    <property type="match status" value="1"/>
</dbReference>
<dbReference type="InterPro" id="IPR025110">
    <property type="entry name" value="AMP-bd_C"/>
</dbReference>
<dbReference type="SMART" id="SM00825">
    <property type="entry name" value="PKS_KS"/>
    <property type="match status" value="1"/>
</dbReference>
<dbReference type="InterPro" id="IPR020802">
    <property type="entry name" value="TesA-like"/>
</dbReference>
<dbReference type="Pfam" id="PF13193">
    <property type="entry name" value="AMP-binding_C"/>
    <property type="match status" value="1"/>
</dbReference>
<evidence type="ECO:0000256" key="10">
    <source>
        <dbReference type="PROSITE-ProRule" id="PRU01363"/>
    </source>
</evidence>
<accession>A0ABW1GIK1</accession>
<dbReference type="SMART" id="SM00824">
    <property type="entry name" value="PKS_TE"/>
    <property type="match status" value="1"/>
</dbReference>
<feature type="compositionally biased region" description="Low complexity" evidence="11">
    <location>
        <begin position="2521"/>
        <end position="2537"/>
    </location>
</feature>
<feature type="region of interest" description="Disordered" evidence="11">
    <location>
        <begin position="1736"/>
        <end position="1781"/>
    </location>
</feature>
<dbReference type="InterPro" id="IPR009081">
    <property type="entry name" value="PP-bd_ACP"/>
</dbReference>
<dbReference type="Gene3D" id="1.10.1200.10">
    <property type="entry name" value="ACP-like"/>
    <property type="match status" value="2"/>
</dbReference>
<keyword evidence="6" id="KW-0677">Repeat</keyword>
<dbReference type="CDD" id="cd08956">
    <property type="entry name" value="KR_3_FAS_SDR_x"/>
    <property type="match status" value="1"/>
</dbReference>
<dbReference type="PROSITE" id="PS00455">
    <property type="entry name" value="AMP_BINDING"/>
    <property type="match status" value="1"/>
</dbReference>
<feature type="domain" description="Carrier" evidence="12">
    <location>
        <begin position="595"/>
        <end position="672"/>
    </location>
</feature>
<comment type="pathway">
    <text evidence="2">Antibiotic biosynthesis.</text>
</comment>
<dbReference type="InterPro" id="IPR042099">
    <property type="entry name" value="ANL_N_sf"/>
</dbReference>
<dbReference type="CDD" id="cd00833">
    <property type="entry name" value="PKS"/>
    <property type="match status" value="1"/>
</dbReference>
<dbReference type="SMART" id="SM00823">
    <property type="entry name" value="PKS_PP"/>
    <property type="match status" value="2"/>
</dbReference>
<feature type="region of interest" description="Disordered" evidence="11">
    <location>
        <begin position="2410"/>
        <end position="2433"/>
    </location>
</feature>
<dbReference type="InterPro" id="IPR029058">
    <property type="entry name" value="AB_hydrolase_fold"/>
</dbReference>
<protein>
    <submittedName>
        <fullName evidence="15">Type I polyketide synthase</fullName>
    </submittedName>
</protein>
<evidence type="ECO:0000256" key="11">
    <source>
        <dbReference type="SAM" id="MobiDB-lite"/>
    </source>
</evidence>
<reference evidence="16" key="1">
    <citation type="journal article" date="2019" name="Int. J. Syst. Evol. Microbiol.">
        <title>The Global Catalogue of Microorganisms (GCM) 10K type strain sequencing project: providing services to taxonomists for standard genome sequencing and annotation.</title>
        <authorList>
            <consortium name="The Broad Institute Genomics Platform"/>
            <consortium name="The Broad Institute Genome Sequencing Center for Infectious Disease"/>
            <person name="Wu L."/>
            <person name="Ma J."/>
        </authorList>
    </citation>
    <scope>NUCLEOTIDE SEQUENCE [LARGE SCALE GENOMIC DNA]</scope>
    <source>
        <strain evidence="16">JCM 4147</strain>
    </source>
</reference>
<gene>
    <name evidence="15" type="ORF">ACFP1B_14630</name>
</gene>
<evidence type="ECO:0000256" key="4">
    <source>
        <dbReference type="ARBA" id="ARBA00022553"/>
    </source>
</evidence>
<dbReference type="SUPFAM" id="SSF53474">
    <property type="entry name" value="alpha/beta-Hydrolases"/>
    <property type="match status" value="1"/>
</dbReference>
<keyword evidence="3" id="KW-0596">Phosphopantetheine</keyword>
<dbReference type="Gene3D" id="3.10.129.110">
    <property type="entry name" value="Polyketide synthase dehydratase"/>
    <property type="match status" value="1"/>
</dbReference>
<dbReference type="SUPFAM" id="SSF53901">
    <property type="entry name" value="Thiolase-like"/>
    <property type="match status" value="1"/>
</dbReference>
<dbReference type="PROSITE" id="PS00606">
    <property type="entry name" value="KS3_1"/>
    <property type="match status" value="1"/>
</dbReference>
<dbReference type="Pfam" id="PF22621">
    <property type="entry name" value="CurL-like_PKS_C"/>
    <property type="match status" value="1"/>
</dbReference>
<dbReference type="InterPro" id="IPR016039">
    <property type="entry name" value="Thiolase-like"/>
</dbReference>
<dbReference type="InterPro" id="IPR036291">
    <property type="entry name" value="NAD(P)-bd_dom_sf"/>
</dbReference>
<dbReference type="Pfam" id="PF08659">
    <property type="entry name" value="KR"/>
    <property type="match status" value="1"/>
</dbReference>
<dbReference type="Gene3D" id="3.30.70.3290">
    <property type="match status" value="1"/>
</dbReference>
<feature type="region of interest" description="Disordered" evidence="11">
    <location>
        <begin position="551"/>
        <end position="598"/>
    </location>
</feature>
<keyword evidence="8" id="KW-0511">Multifunctional enzyme</keyword>
<evidence type="ECO:0000256" key="9">
    <source>
        <dbReference type="ARBA" id="ARBA00023315"/>
    </source>
</evidence>
<dbReference type="SMART" id="SM00827">
    <property type="entry name" value="PKS_AT"/>
    <property type="match status" value="1"/>
</dbReference>
<evidence type="ECO:0000313" key="15">
    <source>
        <dbReference type="EMBL" id="MFC5914660.1"/>
    </source>
</evidence>
<dbReference type="Pfam" id="PF02801">
    <property type="entry name" value="Ketoacyl-synt_C"/>
    <property type="match status" value="1"/>
</dbReference>
<dbReference type="InterPro" id="IPR050091">
    <property type="entry name" value="PKS_NRPS_Biosynth_Enz"/>
</dbReference>
<dbReference type="InterPro" id="IPR000873">
    <property type="entry name" value="AMP-dep_synth/lig_dom"/>
</dbReference>
<dbReference type="InterPro" id="IPR020806">
    <property type="entry name" value="PKS_PP-bd"/>
</dbReference>
<feature type="region of interest" description="Disordered" evidence="11">
    <location>
        <begin position="286"/>
        <end position="309"/>
    </location>
</feature>
<dbReference type="Gene3D" id="3.40.50.720">
    <property type="entry name" value="NAD(P)-binding Rossmann-like Domain"/>
    <property type="match status" value="1"/>
</dbReference>
<feature type="region of interest" description="Disordered" evidence="11">
    <location>
        <begin position="2066"/>
        <end position="2087"/>
    </location>
</feature>
<dbReference type="InterPro" id="IPR049551">
    <property type="entry name" value="PKS_DH_C"/>
</dbReference>
<feature type="region of interest" description="Disordered" evidence="11">
    <location>
        <begin position="1118"/>
        <end position="1143"/>
    </location>
</feature>
<dbReference type="Gene3D" id="3.40.47.10">
    <property type="match status" value="1"/>
</dbReference>
<dbReference type="InterPro" id="IPR020845">
    <property type="entry name" value="AMP-binding_CS"/>
</dbReference>
<name>A0ABW1GIK1_9ACTN</name>
<keyword evidence="16" id="KW-1185">Reference proteome</keyword>
<dbReference type="Gene3D" id="3.30.300.30">
    <property type="match status" value="1"/>
</dbReference>
<evidence type="ECO:0000256" key="1">
    <source>
        <dbReference type="ARBA" id="ARBA00001957"/>
    </source>
</evidence>
<dbReference type="Gene3D" id="3.40.50.1820">
    <property type="entry name" value="alpha/beta hydrolase"/>
    <property type="match status" value="1"/>
</dbReference>
<dbReference type="InterPro" id="IPR014031">
    <property type="entry name" value="Ketoacyl_synth_C"/>
</dbReference>
<feature type="compositionally biased region" description="Gly residues" evidence="11">
    <location>
        <begin position="291"/>
        <end position="309"/>
    </location>
</feature>
<feature type="compositionally biased region" description="Gly residues" evidence="11">
    <location>
        <begin position="2549"/>
        <end position="2563"/>
    </location>
</feature>
<dbReference type="SMART" id="SM01294">
    <property type="entry name" value="PKS_PP_betabranch"/>
    <property type="match status" value="1"/>
</dbReference>
<evidence type="ECO:0000259" key="14">
    <source>
        <dbReference type="PROSITE" id="PS52019"/>
    </source>
</evidence>
<feature type="domain" description="PKS/mFAS DH" evidence="14">
    <location>
        <begin position="1638"/>
        <end position="1943"/>
    </location>
</feature>
<dbReference type="PANTHER" id="PTHR43775">
    <property type="entry name" value="FATTY ACID SYNTHASE"/>
    <property type="match status" value="1"/>
</dbReference>
<dbReference type="SUPFAM" id="SSF47336">
    <property type="entry name" value="ACP-like"/>
    <property type="match status" value="2"/>
</dbReference>
<evidence type="ECO:0000256" key="2">
    <source>
        <dbReference type="ARBA" id="ARBA00004792"/>
    </source>
</evidence>
<comment type="cofactor">
    <cofactor evidence="1">
        <name>pantetheine 4'-phosphate</name>
        <dbReference type="ChEBI" id="CHEBI:47942"/>
    </cofactor>
</comment>
<dbReference type="InterPro" id="IPR018201">
    <property type="entry name" value="Ketoacyl_synth_AS"/>
</dbReference>
<dbReference type="RefSeq" id="WP_344508324.1">
    <property type="nucleotide sequence ID" value="NZ_BAAATU010000006.1"/>
</dbReference>
<evidence type="ECO:0000313" key="16">
    <source>
        <dbReference type="Proteomes" id="UP001596200"/>
    </source>
</evidence>
<feature type="domain" description="Carrier" evidence="12">
    <location>
        <begin position="2439"/>
        <end position="2515"/>
    </location>
</feature>
<dbReference type="Pfam" id="PF21089">
    <property type="entry name" value="PKS_DH_N"/>
    <property type="match status" value="1"/>
</dbReference>
<dbReference type="SMART" id="SM00822">
    <property type="entry name" value="PKS_KR"/>
    <property type="match status" value="1"/>
</dbReference>
<dbReference type="PROSITE" id="PS50075">
    <property type="entry name" value="CARRIER"/>
    <property type="match status" value="2"/>
</dbReference>
<keyword evidence="4" id="KW-0597">Phosphoprotein</keyword>
<dbReference type="InterPro" id="IPR016036">
    <property type="entry name" value="Malonyl_transacylase_ACP-bd"/>
</dbReference>
<organism evidence="15 16">
    <name type="scientific">Streptomyces pulveraceus</name>
    <dbReference type="NCBI Taxonomy" id="68258"/>
    <lineage>
        <taxon>Bacteria</taxon>
        <taxon>Bacillati</taxon>
        <taxon>Actinomycetota</taxon>
        <taxon>Actinomycetes</taxon>
        <taxon>Kitasatosporales</taxon>
        <taxon>Streptomycetaceae</taxon>
        <taxon>Streptomyces</taxon>
    </lineage>
</organism>
<feature type="region of interest" description="Disordered" evidence="11">
    <location>
        <begin position="2520"/>
        <end position="2568"/>
    </location>
</feature>
<dbReference type="SUPFAM" id="SSF55048">
    <property type="entry name" value="Probable ACP-binding domain of malonyl-CoA ACP transacylase"/>
    <property type="match status" value="1"/>
</dbReference>
<dbReference type="SUPFAM" id="SSF52151">
    <property type="entry name" value="FabD/lysophospholipase-like"/>
    <property type="match status" value="1"/>
</dbReference>
<feature type="region of interest" description="N-terminal hotdog fold" evidence="10">
    <location>
        <begin position="1638"/>
        <end position="1763"/>
    </location>
</feature>
<dbReference type="InterPro" id="IPR049552">
    <property type="entry name" value="PKS_DH_N"/>
</dbReference>
<dbReference type="PROSITE" id="PS52004">
    <property type="entry name" value="KS3_2"/>
    <property type="match status" value="1"/>
</dbReference>
<dbReference type="EMBL" id="JBHSPU010000014">
    <property type="protein sequence ID" value="MFC5914660.1"/>
    <property type="molecule type" value="Genomic_DNA"/>
</dbReference>
<dbReference type="InterPro" id="IPR020807">
    <property type="entry name" value="PKS_DH"/>
</dbReference>
<evidence type="ECO:0000259" key="13">
    <source>
        <dbReference type="PROSITE" id="PS52004"/>
    </source>
</evidence>
<dbReference type="InterPro" id="IPR014030">
    <property type="entry name" value="Ketoacyl_synth_N"/>
</dbReference>
<dbReference type="Pfam" id="PF00501">
    <property type="entry name" value="AMP-binding"/>
    <property type="match status" value="1"/>
</dbReference>
<dbReference type="InterPro" id="IPR042104">
    <property type="entry name" value="PKS_dehydratase_sf"/>
</dbReference>
<sequence length="2852" mass="293734">MDSHADIVKPLSELLGLHARRLGDRISFEDRLRRVTYRELERRTARLAGHLSGLGVERGDRVAVLLGNRVEAVESLLAVTRASAVGVPLDPGSSEEELTRLLDDSGARVLLTDDACLTRHQTLLTRSGATLVVAEGGAEEGTGDRPAAMDGVLRFEELAGTEPRTPARDDLALDDVAWLLYTSGSSGVPKGVLSTQRNRLAPIAAGLVGVLGLSERDRVLWPLPLHHAMSQIVCFLGVTAAGASAVLLPRFTVAGVLGELRREGASFTLLGGVPTTYSALLDAVRGEKGGDSGGEGGEGGGGEGGEGGGGLGAPALRGCVSGGAAAGPGFGESFEAICGVPYLEHYGSTEVGPVTMPEPGRAKGSEGCGRVLPGTRLRVGGGPDGRDTGEGELWVSGPGVMAGYHGRPEATAEVLSDGWFRTGDLARIDASGGLAITGRASDLIIRGGVNVHPSEVEAVLRRLPGVADAAVSGRPHPVFGEVPVGYLVAEPGGVLDRGRILAACRAELSGFKVPAELFEVADLPRTASGKTVRRDLAGLPARALGTEAEEPAQALGTNPNASTQAQGTNPNASTQAQGTNPNASAQARGTNPNGKPSEDLLALVRGEVAAVLGCTAQSVEPDTALRDLGMDSLTATVLRERLSAATGLPLSEAVAFDFPTAAALAAHLGERNATAPAGAGPVDRSAVRSDGDPVVIVGMACRYPGGVTSPEELWRLVADGTDAIGPFPTDRGWDVEALYDPDPGRPGRTYVREGGFLSGVDRFDPGFFGISPREALAMDPQHRLLLEVAWEAFEYAGLVPGTLRGSATGVYVGLMYSDYARGLTKTPEQVEGYLGLGNAGSVASGRIAYAFGLEGPAITVDTACSSSLVALHLAAQALRRGECAFALAGGATVMSGPSSFVEFSRQRALSPDGRCKAFGASADGTGWAEGAGMLLLSRLSEARRAGLPVLAVVRGSAVNQDGASNGLTAPHGPAQQRVIRQALVDAGLGPGDIDAVEAHGTGTRLGDVIEAEAFFATYGRQDRPAPLRLGSVKSNIGHTQAAAGVAGLIKMVQAMRHGVLPRTLHADEPTPRVDWSSERIALLTRAVEWPVTDRPRRAGVSSFGISGTNAHVVLEEAPGGGEEASPSAVAGGGEEKERKEATAGARVGLGAVPEPAARSGRASVAFPVSARSVPGLRAQARRLHDHVAAAPDASLADIGYSLATTRAALEHRAVVVARDRAGLLDSLRAVAEGDGRSGVHTGTSRPHGSTAFLFTGQGSQRVGMGRELYESRELHPAFARSLNECCALLDPLLPVPLRDVMFAGPGTEKGALLDTTRFAQPALFALGTALFRQFEAWGVRPGPVAGHSVGEVTAAHVAGVLSLADACALVAARGRLMDALPPGGAMAAVGAGADEVAAHLAGAGGAVEIAAVNGPASVVVSGDESAVREVGAYFRERGRPVKPLRVGHAFHSARMEPVLAEFGDVVRRLSFAVPRLPLVTAVRGRAATAEEVCTPEFWVDHVRRPVRFADSVAYLAERGVAHYVELGPEGVLTGLVRECPAVSGEVPVGPDTGGAGGGHGPVPLVLPTLRGKRPEADALLDTVAALHARGVPVDWPALLAGGDGRRVALPTYAFQRRRYWLEAVPELPHVSPEAGHAHPFLRSGTRTADDDGLLLSGVLSVRDQPWLADHVVAGEILLPATAFVEMALHAGALTGADVLDELVLTAPLPLPPGGSVALQVKVAGADGTGRRTVLFHSRPHTPAGDEPWLRNATGTLSPARPDADGSVGVPRPGVPRPDAPWPPEAAVPLRADGPENGPYERLAAEGLRYGPAFRGMSAAWRHGEELYADVVLPEAARTARREADGPGFVLHPALLDAALHAVALDSLVANDSAGAAGEAADGLSLPFAFSGVRVHTADVRRLRVRVAPGPDGRSGVELTDETGSPVATVRSLALRRLPRTGPTTEADAVTGALHRLDWVVSAEPSVPKTLPHWGVLGEAGTRLVDALAPPGSGVPVYAGPAACDAASAVVVAPCPPDTTDDGGDRAAGLLRAADRALGLVQEWLAEPRLSRSRLVLVTSGAVAPAEDGFPADGTGLGSDGRSEAAASVPSHTPVWGLVRSAVRENPGRFALIDVDGHPDSWSALPALLAAPVPEAAVHRGTVYVPELVPVAEAASKPRKGRTLDPEGTVLVTGGTGSLGMLVARHLVAVHGVRRLLLVGRRGPDAPGARELVEELGGAGAQVTVHACDVADRTALAALLDTVPAAHPLTGVVHTAGVLDDGVVAALTTDRLKRVLRPKVDAALALHELTRGHDLSVFALFSSIAGTFGSAGQANYAAANCVLDALARHRGRLGLPGTSIAWGPWQQSDGMMAHLGDADRQRMARSGFAPLGPDEGLALFDAAVAGDEPVVVAARLFPAALRGGGTAADPLRTPAAHTVGGSGDGPGRLSAAASPDGRHGMLLTKVRTLAAAVLGHQGGAGEIDEDALLADLGLDSLAAVDLRNELAVWTGLALPSTLLFDFPTPRALAAELTRWYADEAPRAGAAPDGRARPGADGPPDFPGRPTDDGTGSGMDDGPGGGAGTGASPDARVRVTEAPYADAGESPHSLGPLFRTACARGRSWDGMVLLTVAARLRPVFDGTGAAGAAHEPVLLTAGGTGVRMVCSPALSALSGPQEYARFGAGLRGLRPVSALRHPGFEPREALPATLDALVTAQAAALRSAAAEGPLVLLGRSAGGWVAHAVAERLESERAAPVAVVLVDTYPPGHGDRGEDLSTMTADMLRRAAEFASTSPDRLTAMAGYFELFRGWKPAPLACPTLYVRARDPLPGADPAPGWSLPHAEITVPGDHFTMLEEHARTTALAIHQWLDRRF</sequence>
<feature type="region of interest" description="Disordered" evidence="11">
    <location>
        <begin position="360"/>
        <end position="391"/>
    </location>
</feature>
<dbReference type="InterPro" id="IPR049900">
    <property type="entry name" value="PKS_mFAS_DH"/>
</dbReference>
<dbReference type="SUPFAM" id="SSF56801">
    <property type="entry name" value="Acetyl-CoA synthetase-like"/>
    <property type="match status" value="1"/>
</dbReference>
<dbReference type="InterPro" id="IPR014043">
    <property type="entry name" value="Acyl_transferase_dom"/>
</dbReference>
<dbReference type="Pfam" id="PF00109">
    <property type="entry name" value="ketoacyl-synt"/>
    <property type="match status" value="1"/>
</dbReference>
<feature type="active site" description="Proton donor; for dehydratase activity" evidence="10">
    <location>
        <position position="1856"/>
    </location>
</feature>
<dbReference type="Gene3D" id="3.40.366.10">
    <property type="entry name" value="Malonyl-Coenzyme A Acyl Carrier Protein, domain 2"/>
    <property type="match status" value="1"/>
</dbReference>
<keyword evidence="9" id="KW-0012">Acyltransferase</keyword>
<feature type="region of interest" description="C-terminal hotdog fold" evidence="10">
    <location>
        <begin position="1786"/>
        <end position="1943"/>
    </location>
</feature>
<dbReference type="InterPro" id="IPR045851">
    <property type="entry name" value="AMP-bd_C_sf"/>
</dbReference>